<keyword evidence="7" id="KW-0492">Microsome</keyword>
<comment type="catalytic activity">
    <reaction evidence="16">
        <text>androst-4-ene-3,17-dione + NADPH + H(+) = 5alpha-androstan-3,17-dione + NADP(+)</text>
        <dbReference type="Rhea" id="RHEA:50816"/>
        <dbReference type="ChEBI" id="CHEBI:15378"/>
        <dbReference type="ChEBI" id="CHEBI:15994"/>
        <dbReference type="ChEBI" id="CHEBI:16422"/>
        <dbReference type="ChEBI" id="CHEBI:57783"/>
        <dbReference type="ChEBI" id="CHEBI:58349"/>
    </reaction>
    <physiologicalReaction direction="left-to-right" evidence="16">
        <dbReference type="Rhea" id="RHEA:50817"/>
    </physiologicalReaction>
</comment>
<keyword evidence="10 18" id="KW-1133">Transmembrane helix</keyword>
<sequence>MLETLLGDDRELVKYISIYFYIFAVVTFIMLFITPAPYGRYSSRVWGYLINCKVAWVIQESPCLWLPACLFLFTDSPQLKEWPNRILLCLFLLHYFQRTCIFSVLIRGGKPSPLSTVSLAFVFCFFNSYIQVRSLMKYSIFPPNWLYSFQFIAGCILFFIGMAINIHSDHILRTLRKPNETGYKIPQGGIFEYVTAANLFGEIVEWCGFAIACWSLPASAFALSTFCVLIPRSYTHHKFYLQKFDNYPKTRKIAIPFIW</sequence>
<dbReference type="PIRSF" id="PIRSF015596">
    <property type="entry name" value="5_alpha-SR2"/>
    <property type="match status" value="1"/>
</dbReference>
<evidence type="ECO:0000256" key="3">
    <source>
        <dbReference type="ARBA" id="ARBA00007742"/>
    </source>
</evidence>
<keyword evidence="9" id="KW-0726">Sexual differentiation</keyword>
<protein>
    <recommendedName>
        <fullName evidence="18">3-oxo-5alpha-steroid 4-dehydrogenase (NADP(+))</fullName>
        <ecNumber evidence="18">1.3.1.22</ecNumber>
    </recommendedName>
</protein>
<dbReference type="KEGG" id="obi:106875622"/>
<dbReference type="OMA" id="MFCVYNG"/>
<dbReference type="STRING" id="37653.A0A0L8GPA7"/>
<evidence type="ECO:0000256" key="6">
    <source>
        <dbReference type="ARBA" id="ARBA00022824"/>
    </source>
</evidence>
<dbReference type="AlphaFoldDB" id="A0A0L8GPA7"/>
<dbReference type="InterPro" id="IPR016636">
    <property type="entry name" value="3-oxo-5-alpha-steroid_4-DH"/>
</dbReference>
<feature type="domain" description="3-oxo-5-alpha-steroid 4-dehydrogenase C-terminal" evidence="19">
    <location>
        <begin position="111"/>
        <end position="259"/>
    </location>
</feature>
<feature type="transmembrane region" description="Helical" evidence="18">
    <location>
        <begin position="112"/>
        <end position="132"/>
    </location>
</feature>
<evidence type="ECO:0000256" key="18">
    <source>
        <dbReference type="PIRNR" id="PIRNR015596"/>
    </source>
</evidence>
<name>A0A0L8GPA7_OCTBM</name>
<dbReference type="GO" id="GO:0005789">
    <property type="term" value="C:endoplasmic reticulum membrane"/>
    <property type="evidence" value="ECO:0007669"/>
    <property type="project" value="UniProtKB-SubCell"/>
</dbReference>
<feature type="transmembrane region" description="Helical" evidence="18">
    <location>
        <begin position="209"/>
        <end position="230"/>
    </location>
</feature>
<evidence type="ECO:0000256" key="1">
    <source>
        <dbReference type="ARBA" id="ARBA00004154"/>
    </source>
</evidence>
<keyword evidence="12" id="KW-0443">Lipid metabolism</keyword>
<keyword evidence="5" id="KW-0221">Differentiation</keyword>
<comment type="function">
    <text evidence="14">Converts testosterone into 5-alpha-dihydrotestosterone and progesterone or corticosterone into their corresponding 5-alpha-3-oxosteroids. It plays a central role in sexual differentiation and androgen physiology.</text>
</comment>
<dbReference type="Gene3D" id="1.20.120.1630">
    <property type="match status" value="1"/>
</dbReference>
<keyword evidence="6" id="KW-0256">Endoplasmic reticulum</keyword>
<dbReference type="PANTHER" id="PTHR10556">
    <property type="entry name" value="3-OXO-5-ALPHA-STEROID 4-DEHYDROGENASE"/>
    <property type="match status" value="1"/>
</dbReference>
<evidence type="ECO:0000256" key="11">
    <source>
        <dbReference type="ARBA" id="ARBA00023002"/>
    </source>
</evidence>
<organism evidence="20">
    <name type="scientific">Octopus bimaculoides</name>
    <name type="common">California two-spotted octopus</name>
    <dbReference type="NCBI Taxonomy" id="37653"/>
    <lineage>
        <taxon>Eukaryota</taxon>
        <taxon>Metazoa</taxon>
        <taxon>Spiralia</taxon>
        <taxon>Lophotrochozoa</taxon>
        <taxon>Mollusca</taxon>
        <taxon>Cephalopoda</taxon>
        <taxon>Coleoidea</taxon>
        <taxon>Octopodiformes</taxon>
        <taxon>Octopoda</taxon>
        <taxon>Incirrata</taxon>
        <taxon>Octopodidae</taxon>
        <taxon>Octopus</taxon>
    </lineage>
</organism>
<evidence type="ECO:0000256" key="16">
    <source>
        <dbReference type="ARBA" id="ARBA00049166"/>
    </source>
</evidence>
<dbReference type="GO" id="GO:0047751">
    <property type="term" value="F:3-oxo-5-alpha-steroid 4-dehydrogenase (NADP+) activity"/>
    <property type="evidence" value="ECO:0007669"/>
    <property type="project" value="UniProtKB-EC"/>
</dbReference>
<proteinExistence type="inferred from homology"/>
<evidence type="ECO:0000256" key="14">
    <source>
        <dbReference type="ARBA" id="ARBA00037789"/>
    </source>
</evidence>
<evidence type="ECO:0000256" key="10">
    <source>
        <dbReference type="ARBA" id="ARBA00022989"/>
    </source>
</evidence>
<dbReference type="EMBL" id="KQ420971">
    <property type="protein sequence ID" value="KOF78693.1"/>
    <property type="molecule type" value="Genomic_DNA"/>
</dbReference>
<keyword evidence="13 18" id="KW-0472">Membrane</keyword>
<comment type="catalytic activity">
    <reaction evidence="18">
        <text>a 3-oxo-5alpha-steroid + NADP(+) = a 3-oxo-Delta(4)-steroid + NADPH + H(+)</text>
        <dbReference type="Rhea" id="RHEA:54384"/>
        <dbReference type="ChEBI" id="CHEBI:13601"/>
        <dbReference type="ChEBI" id="CHEBI:15378"/>
        <dbReference type="ChEBI" id="CHEBI:47909"/>
        <dbReference type="ChEBI" id="CHEBI:57783"/>
        <dbReference type="ChEBI" id="CHEBI:58349"/>
        <dbReference type="EC" id="1.3.1.22"/>
    </reaction>
</comment>
<evidence type="ECO:0000256" key="4">
    <source>
        <dbReference type="ARBA" id="ARBA00022692"/>
    </source>
</evidence>
<dbReference type="PANTHER" id="PTHR10556:SF57">
    <property type="entry name" value="3-OXO-5-ALPHA-STEROID 4-DEHYDROGENASE 1"/>
    <property type="match status" value="1"/>
</dbReference>
<keyword evidence="11" id="KW-0560">Oxidoreductase</keyword>
<evidence type="ECO:0000256" key="7">
    <source>
        <dbReference type="ARBA" id="ARBA00022848"/>
    </source>
</evidence>
<dbReference type="EMBL" id="KQ420971">
    <property type="protein sequence ID" value="KOF78695.1"/>
    <property type="molecule type" value="Genomic_DNA"/>
</dbReference>
<feature type="transmembrane region" description="Helical" evidence="18">
    <location>
        <begin position="54"/>
        <end position="74"/>
    </location>
</feature>
<feature type="transmembrane region" description="Helical" evidence="18">
    <location>
        <begin position="86"/>
        <end position="106"/>
    </location>
</feature>
<dbReference type="GO" id="GO:0030154">
    <property type="term" value="P:cell differentiation"/>
    <property type="evidence" value="ECO:0007669"/>
    <property type="project" value="UniProtKB-KW"/>
</dbReference>
<gene>
    <name evidence="20" type="ORF">OCBIM_22030399mg</name>
</gene>
<comment type="subcellular location">
    <subcellularLocation>
        <location evidence="2">Endoplasmic reticulum membrane</location>
        <topology evidence="2">Multi-pass membrane protein</topology>
    </subcellularLocation>
    <subcellularLocation>
        <location evidence="1">Microsome membrane</location>
        <topology evidence="1">Multi-pass membrane protein</topology>
    </subcellularLocation>
</comment>
<evidence type="ECO:0000256" key="12">
    <source>
        <dbReference type="ARBA" id="ARBA00023098"/>
    </source>
</evidence>
<evidence type="ECO:0000256" key="15">
    <source>
        <dbReference type="ARBA" id="ARBA00048292"/>
    </source>
</evidence>
<dbReference type="OrthoDB" id="5788137at2759"/>
<dbReference type="Pfam" id="PF02544">
    <property type="entry name" value="Steroid_dh"/>
    <property type="match status" value="1"/>
</dbReference>
<keyword evidence="8" id="KW-0521">NADP</keyword>
<evidence type="ECO:0000259" key="19">
    <source>
        <dbReference type="Pfam" id="PF02544"/>
    </source>
</evidence>
<accession>A0A0L8GPA7</accession>
<evidence type="ECO:0000256" key="17">
    <source>
        <dbReference type="ARBA" id="ARBA00049397"/>
    </source>
</evidence>
<evidence type="ECO:0000256" key="5">
    <source>
        <dbReference type="ARBA" id="ARBA00022782"/>
    </source>
</evidence>
<comment type="catalytic activity">
    <reaction evidence="15">
        <text>5alpha-pregnane-3,20-dione + NADP(+) = progesterone + NADPH + H(+)</text>
        <dbReference type="Rhea" id="RHEA:21952"/>
        <dbReference type="ChEBI" id="CHEBI:15378"/>
        <dbReference type="ChEBI" id="CHEBI:17026"/>
        <dbReference type="ChEBI" id="CHEBI:28952"/>
        <dbReference type="ChEBI" id="CHEBI:57783"/>
        <dbReference type="ChEBI" id="CHEBI:58349"/>
        <dbReference type="EC" id="1.3.1.22"/>
    </reaction>
    <physiologicalReaction direction="right-to-left" evidence="15">
        <dbReference type="Rhea" id="RHEA:21954"/>
    </physiologicalReaction>
</comment>
<dbReference type="GO" id="GO:0007548">
    <property type="term" value="P:sex differentiation"/>
    <property type="evidence" value="ECO:0007669"/>
    <property type="project" value="UniProtKB-KW"/>
</dbReference>
<evidence type="ECO:0000313" key="20">
    <source>
        <dbReference type="EMBL" id="KOF78697.1"/>
    </source>
</evidence>
<dbReference type="EC" id="1.3.1.22" evidence="18"/>
<evidence type="ECO:0000256" key="13">
    <source>
        <dbReference type="ARBA" id="ARBA00023136"/>
    </source>
</evidence>
<dbReference type="PROSITE" id="PS50244">
    <property type="entry name" value="S5A_REDUCTASE"/>
    <property type="match status" value="1"/>
</dbReference>
<evidence type="ECO:0000256" key="2">
    <source>
        <dbReference type="ARBA" id="ARBA00004477"/>
    </source>
</evidence>
<feature type="transmembrane region" description="Helical" evidence="18">
    <location>
        <begin position="144"/>
        <end position="166"/>
    </location>
</feature>
<dbReference type="EMBL" id="KQ420971">
    <property type="protein sequence ID" value="KOF78692.1"/>
    <property type="molecule type" value="Genomic_DNA"/>
</dbReference>
<dbReference type="EMBL" id="KQ420971">
    <property type="protein sequence ID" value="KOF78697.1"/>
    <property type="molecule type" value="Genomic_DNA"/>
</dbReference>
<evidence type="ECO:0000256" key="9">
    <source>
        <dbReference type="ARBA" id="ARBA00022928"/>
    </source>
</evidence>
<reference evidence="20" key="1">
    <citation type="submission" date="2015-07" db="EMBL/GenBank/DDBJ databases">
        <title>MeaNS - Measles Nucleotide Surveillance Program.</title>
        <authorList>
            <person name="Tran T."/>
            <person name="Druce J."/>
        </authorList>
    </citation>
    <scope>NUCLEOTIDE SEQUENCE</scope>
    <source>
        <strain evidence="20">UCB-OBI-ISO-001</strain>
        <tissue evidence="20">Gonad</tissue>
    </source>
</reference>
<comment type="catalytic activity">
    <reaction evidence="17">
        <text>17beta-hydroxy-5alpha-androstan-3-one + NADP(+) = testosterone + NADPH + H(+)</text>
        <dbReference type="Rhea" id="RHEA:50820"/>
        <dbReference type="ChEBI" id="CHEBI:15378"/>
        <dbReference type="ChEBI" id="CHEBI:16330"/>
        <dbReference type="ChEBI" id="CHEBI:17347"/>
        <dbReference type="ChEBI" id="CHEBI:57783"/>
        <dbReference type="ChEBI" id="CHEBI:58349"/>
        <dbReference type="EC" id="1.3.1.22"/>
    </reaction>
    <physiologicalReaction direction="right-to-left" evidence="17">
        <dbReference type="Rhea" id="RHEA:50822"/>
    </physiologicalReaction>
</comment>
<dbReference type="InterPro" id="IPR001104">
    <property type="entry name" value="3-oxo-5_a-steroid_4-DH_C"/>
</dbReference>
<dbReference type="InterPro" id="IPR039357">
    <property type="entry name" value="SRD5A/TECR"/>
</dbReference>
<feature type="transmembrane region" description="Helical" evidence="18">
    <location>
        <begin position="12"/>
        <end position="34"/>
    </location>
</feature>
<evidence type="ECO:0000256" key="8">
    <source>
        <dbReference type="ARBA" id="ARBA00022857"/>
    </source>
</evidence>
<dbReference type="EMBL" id="KQ420971">
    <property type="protein sequence ID" value="KOF78696.1"/>
    <property type="molecule type" value="Genomic_DNA"/>
</dbReference>
<keyword evidence="4 18" id="KW-0812">Transmembrane</keyword>
<comment type="similarity">
    <text evidence="3 18">Belongs to the steroid 5-alpha reductase family.</text>
</comment>
<dbReference type="GO" id="GO:0006702">
    <property type="term" value="P:androgen biosynthetic process"/>
    <property type="evidence" value="ECO:0007669"/>
    <property type="project" value="UniProtKB-ARBA"/>
</dbReference>
<dbReference type="EMBL" id="KQ420971">
    <property type="protein sequence ID" value="KOF78694.1"/>
    <property type="molecule type" value="Genomic_DNA"/>
</dbReference>
<dbReference type="FunFam" id="1.20.120.1630:FF:000002">
    <property type="entry name" value="Steroid 5 alpha-reductase 1"/>
    <property type="match status" value="1"/>
</dbReference>